<dbReference type="PROSITE" id="PS51682">
    <property type="entry name" value="SAM_OMT_I"/>
    <property type="match status" value="1"/>
</dbReference>
<evidence type="ECO:0000313" key="8">
    <source>
        <dbReference type="EMBL" id="CAE4567071.1"/>
    </source>
</evidence>
<dbReference type="SUPFAM" id="SSF53335">
    <property type="entry name" value="S-adenosyl-L-methionine-dependent methyltransferases"/>
    <property type="match status" value="1"/>
</dbReference>
<keyword evidence="4" id="KW-0949">S-adenosyl-L-methionine</keyword>
<dbReference type="PANTHER" id="PTHR43836">
    <property type="entry name" value="CATECHOL O-METHYLTRANSFERASE 1-RELATED"/>
    <property type="match status" value="1"/>
</dbReference>
<reference evidence="8" key="1">
    <citation type="submission" date="2021-01" db="EMBL/GenBank/DDBJ databases">
        <authorList>
            <person name="Corre E."/>
            <person name="Pelletier E."/>
            <person name="Niang G."/>
            <person name="Scheremetjew M."/>
            <person name="Finn R."/>
            <person name="Kale V."/>
            <person name="Holt S."/>
            <person name="Cochrane G."/>
            <person name="Meng A."/>
            <person name="Brown T."/>
            <person name="Cohen L."/>
        </authorList>
    </citation>
    <scope>NUCLEOTIDE SEQUENCE</scope>
    <source>
        <strain evidence="8">CCMP3105</strain>
    </source>
</reference>
<dbReference type="EMBL" id="HBNR01010251">
    <property type="protein sequence ID" value="CAE4567071.1"/>
    <property type="molecule type" value="Transcribed_RNA"/>
</dbReference>
<accession>A0A7S4UQX4</accession>
<protein>
    <recommendedName>
        <fullName evidence="1">catechol O-methyltransferase</fullName>
        <ecNumber evidence="1">2.1.1.6</ecNumber>
    </recommendedName>
</protein>
<dbReference type="Gene3D" id="1.25.40.10">
    <property type="entry name" value="Tetratricopeptide repeat domain"/>
    <property type="match status" value="1"/>
</dbReference>
<proteinExistence type="inferred from homology"/>
<evidence type="ECO:0000256" key="7">
    <source>
        <dbReference type="SAM" id="MobiDB-lite"/>
    </source>
</evidence>
<dbReference type="PANTHER" id="PTHR43836:SF2">
    <property type="entry name" value="CATECHOL O-METHYLTRANSFERASE 1-RELATED"/>
    <property type="match status" value="1"/>
</dbReference>
<dbReference type="GO" id="GO:0006584">
    <property type="term" value="P:catecholamine metabolic process"/>
    <property type="evidence" value="ECO:0007669"/>
    <property type="project" value="UniProtKB-KW"/>
</dbReference>
<keyword evidence="5" id="KW-0128">Catecholamine metabolism</keyword>
<dbReference type="InterPro" id="IPR029063">
    <property type="entry name" value="SAM-dependent_MTases_sf"/>
</dbReference>
<name>A0A7S4UQX4_9DINO</name>
<dbReference type="AlphaFoldDB" id="A0A7S4UQX4"/>
<dbReference type="GO" id="GO:0016206">
    <property type="term" value="F:catechol O-methyltransferase activity"/>
    <property type="evidence" value="ECO:0007669"/>
    <property type="project" value="UniProtKB-EC"/>
</dbReference>
<evidence type="ECO:0000256" key="4">
    <source>
        <dbReference type="ARBA" id="ARBA00022691"/>
    </source>
</evidence>
<comment type="similarity">
    <text evidence="6">Belongs to the class I-like SAM-binding methyltransferase superfamily. Cation-dependent O-methyltransferase family.</text>
</comment>
<evidence type="ECO:0000256" key="5">
    <source>
        <dbReference type="ARBA" id="ARBA00022939"/>
    </source>
</evidence>
<dbReference type="InterPro" id="IPR011990">
    <property type="entry name" value="TPR-like_helical_dom_sf"/>
</dbReference>
<feature type="region of interest" description="Disordered" evidence="7">
    <location>
        <begin position="680"/>
        <end position="708"/>
    </location>
</feature>
<dbReference type="CDD" id="cd02440">
    <property type="entry name" value="AdoMet_MTases"/>
    <property type="match status" value="1"/>
</dbReference>
<dbReference type="InterPro" id="IPR002935">
    <property type="entry name" value="SAM_O-MeTrfase"/>
</dbReference>
<dbReference type="Gene3D" id="3.40.50.150">
    <property type="entry name" value="Vaccinia Virus protein VP39"/>
    <property type="match status" value="1"/>
</dbReference>
<evidence type="ECO:0000256" key="3">
    <source>
        <dbReference type="ARBA" id="ARBA00022679"/>
    </source>
</evidence>
<dbReference type="GO" id="GO:0032259">
    <property type="term" value="P:methylation"/>
    <property type="evidence" value="ECO:0007669"/>
    <property type="project" value="UniProtKB-KW"/>
</dbReference>
<organism evidence="8">
    <name type="scientific">Alexandrium monilatum</name>
    <dbReference type="NCBI Taxonomy" id="311494"/>
    <lineage>
        <taxon>Eukaryota</taxon>
        <taxon>Sar</taxon>
        <taxon>Alveolata</taxon>
        <taxon>Dinophyceae</taxon>
        <taxon>Gonyaulacales</taxon>
        <taxon>Pyrocystaceae</taxon>
        <taxon>Alexandrium</taxon>
    </lineage>
</organism>
<dbReference type="EC" id="2.1.1.6" evidence="1"/>
<evidence type="ECO:0000256" key="1">
    <source>
        <dbReference type="ARBA" id="ARBA00012880"/>
    </source>
</evidence>
<dbReference type="Pfam" id="PF13578">
    <property type="entry name" value="Methyltransf_24"/>
    <property type="match status" value="1"/>
</dbReference>
<evidence type="ECO:0000256" key="2">
    <source>
        <dbReference type="ARBA" id="ARBA00022603"/>
    </source>
</evidence>
<keyword evidence="3" id="KW-0808">Transferase</keyword>
<evidence type="ECO:0000256" key="6">
    <source>
        <dbReference type="ARBA" id="ARBA00023453"/>
    </source>
</evidence>
<keyword evidence="2" id="KW-0489">Methyltransferase</keyword>
<sequence length="708" mass="74610">MAWGRLGTCTSPAALVRAAGRRWCRRASGSNLRGRIWSDGGSGGGRGCGTGRGAGAAKRAQLEEARLGAALAACARSAAWQRALDVLFASAPVDAGSGGAEPNTLCFGAAMSACGHGLAWEAALELLPRALRAPAPLPPQRAPPSAGPGGGAATSAVAAAADAAARGRSACRVAAMRACEVAHQWEQAVALLVCTLASSDARPHPDAAAFAVVISACDRGEAWRAALEVFVAAKAHDAAGALATRLALKACARSRSWEAALALLAEASLLEASQAEEAEARAARVTAVSACDRARQWEAVLACVDTLRNADAQLGAAAQRCAIRAVGSARLWQGALQLLEEARETEQVDAWCLSAAAWACEAAGRRAVAAYLLAEELRVKSALAVAPKELRLLEYIRRLAPRGDADATLRTIERFARERRWLKIAGGKKGRPLLSSVQRGDRIVELGAYVGYSALRLALKLQALEEEEEALALARTPEALVRSPRGKPPRVVAIEGQPLMAAVARAIVSHAGAEAAVEIRTGRAADWLAAPGGLGPIDLLVLDHRGAAYHEDLAAAEPNLRTGARVVADNVLHPGAPLFLAHIFGLGQPSLQQRYRTRLYAVEEFEHRGLDDWVAVCRWVGKDRRSPSPRNPPCPAPPELRRWAAEIERLCRLSSSGPVDWVGFQARFQPALTRMLSPHVVPTPSRHKQTLPSGVSSVAEGRVCSTSS</sequence>
<gene>
    <name evidence="8" type="ORF">AMON00008_LOCUS6690</name>
</gene>